<sequence length="101" mass="12548">MDKRMNDTYDYMRWMNERMNDLNGRNEQYKLENERHEWVNMRIKLLLFHSSTKKEATRNEKVRPRHHRGQSKERKRLWKRNIKRNKRALQLNSSSTDESTA</sequence>
<feature type="compositionally biased region" description="Basic and acidic residues" evidence="1">
    <location>
        <begin position="52"/>
        <end position="62"/>
    </location>
</feature>
<gene>
    <name evidence="2" type="ORF">RhiirA1_532755</name>
</gene>
<reference evidence="2 3" key="2">
    <citation type="submission" date="2017-10" db="EMBL/GenBank/DDBJ databases">
        <title>Genome analyses suggest a sexual origin of heterokaryosis in a supposedly ancient asexual fungus.</title>
        <authorList>
            <person name="Corradi N."/>
            <person name="Sedzielewska K."/>
            <person name="Noel J."/>
            <person name="Charron P."/>
            <person name="Farinelli L."/>
            <person name="Marton T."/>
            <person name="Kruger M."/>
            <person name="Pelin A."/>
            <person name="Brachmann A."/>
            <person name="Corradi N."/>
        </authorList>
    </citation>
    <scope>NUCLEOTIDE SEQUENCE [LARGE SCALE GENOMIC DNA]</scope>
    <source>
        <strain evidence="2 3">A1</strain>
    </source>
</reference>
<dbReference type="Proteomes" id="UP000232688">
    <property type="component" value="Unassembled WGS sequence"/>
</dbReference>
<dbReference type="VEuPathDB" id="FungiDB:RhiirA1_532755"/>
<evidence type="ECO:0000313" key="3">
    <source>
        <dbReference type="Proteomes" id="UP000232688"/>
    </source>
</evidence>
<comment type="caution">
    <text evidence="2">The sequence shown here is derived from an EMBL/GenBank/DDBJ whole genome shotgun (WGS) entry which is preliminary data.</text>
</comment>
<dbReference type="OrthoDB" id="10552293at2759"/>
<feature type="compositionally biased region" description="Polar residues" evidence="1">
    <location>
        <begin position="90"/>
        <end position="101"/>
    </location>
</feature>
<accession>A0A2I1F2I4</accession>
<feature type="compositionally biased region" description="Basic residues" evidence="1">
    <location>
        <begin position="63"/>
        <end position="87"/>
    </location>
</feature>
<proteinExistence type="predicted"/>
<evidence type="ECO:0000313" key="2">
    <source>
        <dbReference type="EMBL" id="PKC70370.1"/>
    </source>
</evidence>
<organism evidence="2 3">
    <name type="scientific">Rhizophagus irregularis</name>
    <dbReference type="NCBI Taxonomy" id="588596"/>
    <lineage>
        <taxon>Eukaryota</taxon>
        <taxon>Fungi</taxon>
        <taxon>Fungi incertae sedis</taxon>
        <taxon>Mucoromycota</taxon>
        <taxon>Glomeromycotina</taxon>
        <taxon>Glomeromycetes</taxon>
        <taxon>Glomerales</taxon>
        <taxon>Glomeraceae</taxon>
        <taxon>Rhizophagus</taxon>
    </lineage>
</organism>
<evidence type="ECO:0000256" key="1">
    <source>
        <dbReference type="SAM" id="MobiDB-lite"/>
    </source>
</evidence>
<reference evidence="2 3" key="1">
    <citation type="submission" date="2017-10" db="EMBL/GenBank/DDBJ databases">
        <title>Extensive intraspecific genome diversity in a model arbuscular mycorrhizal fungus.</title>
        <authorList>
            <person name="Chen E.C.H."/>
            <person name="Morin E."/>
            <person name="Baudet D."/>
            <person name="Noel J."/>
            <person name="Ndikumana S."/>
            <person name="Charron P."/>
            <person name="St-Onge C."/>
            <person name="Giorgi J."/>
            <person name="Grigoriev I.V."/>
            <person name="Roux C."/>
            <person name="Martin F.M."/>
            <person name="Corradi N."/>
        </authorList>
    </citation>
    <scope>NUCLEOTIDE SEQUENCE [LARGE SCALE GENOMIC DNA]</scope>
    <source>
        <strain evidence="2 3">A1</strain>
    </source>
</reference>
<name>A0A2I1F2I4_9GLOM</name>
<protein>
    <submittedName>
        <fullName evidence="2">Uncharacterized protein</fullName>
    </submittedName>
</protein>
<dbReference type="EMBL" id="LLXH01000225">
    <property type="protein sequence ID" value="PKC70370.1"/>
    <property type="molecule type" value="Genomic_DNA"/>
</dbReference>
<feature type="region of interest" description="Disordered" evidence="1">
    <location>
        <begin position="50"/>
        <end position="101"/>
    </location>
</feature>
<dbReference type="AlphaFoldDB" id="A0A2I1F2I4"/>